<dbReference type="EMBL" id="JBHSBD010000111">
    <property type="protein sequence ID" value="MFC3970558.1"/>
    <property type="molecule type" value="Genomic_DNA"/>
</dbReference>
<feature type="transmembrane region" description="Helical" evidence="1">
    <location>
        <begin position="37"/>
        <end position="61"/>
    </location>
</feature>
<keyword evidence="1" id="KW-1133">Transmembrane helix</keyword>
<dbReference type="Pfam" id="PF11127">
    <property type="entry name" value="YgaP-like_TM"/>
    <property type="match status" value="1"/>
</dbReference>
<dbReference type="RefSeq" id="WP_247262759.1">
    <property type="nucleotide sequence ID" value="NZ_JALJQZ010000072.1"/>
</dbReference>
<organism evidence="3 4">
    <name type="scientific">Rhizobium lemnae</name>
    <dbReference type="NCBI Taxonomy" id="1214924"/>
    <lineage>
        <taxon>Bacteria</taxon>
        <taxon>Pseudomonadati</taxon>
        <taxon>Pseudomonadota</taxon>
        <taxon>Alphaproteobacteria</taxon>
        <taxon>Hyphomicrobiales</taxon>
        <taxon>Rhizobiaceae</taxon>
        <taxon>Rhizobium/Agrobacterium group</taxon>
        <taxon>Rhizobium</taxon>
    </lineage>
</organism>
<comment type="caution">
    <text evidence="3">The sequence shown here is derived from an EMBL/GenBank/DDBJ whole genome shotgun (WGS) entry which is preliminary data.</text>
</comment>
<reference evidence="4" key="1">
    <citation type="journal article" date="2019" name="Int. J. Syst. Evol. Microbiol.">
        <title>The Global Catalogue of Microorganisms (GCM) 10K type strain sequencing project: providing services to taxonomists for standard genome sequencing and annotation.</title>
        <authorList>
            <consortium name="The Broad Institute Genomics Platform"/>
            <consortium name="The Broad Institute Genome Sequencing Center for Infectious Disease"/>
            <person name="Wu L."/>
            <person name="Ma J."/>
        </authorList>
    </citation>
    <scope>NUCLEOTIDE SEQUENCE [LARGE SCALE GENOMIC DNA]</scope>
    <source>
        <strain evidence="4">TBRC 5781</strain>
    </source>
</reference>
<keyword evidence="4" id="KW-1185">Reference proteome</keyword>
<evidence type="ECO:0000313" key="4">
    <source>
        <dbReference type="Proteomes" id="UP001595697"/>
    </source>
</evidence>
<evidence type="ECO:0000259" key="2">
    <source>
        <dbReference type="Pfam" id="PF11127"/>
    </source>
</evidence>
<keyword evidence="1" id="KW-0472">Membrane</keyword>
<feature type="transmembrane region" description="Helical" evidence="1">
    <location>
        <begin position="12"/>
        <end position="31"/>
    </location>
</feature>
<name>A0ABV8EDB1_9HYPH</name>
<feature type="domain" description="Inner membrane protein YgaP-like transmembrane" evidence="2">
    <location>
        <begin position="1"/>
        <end position="67"/>
    </location>
</feature>
<protein>
    <submittedName>
        <fullName evidence="3">DUF2892 domain-containing protein</fullName>
    </submittedName>
</protein>
<dbReference type="InterPro" id="IPR021309">
    <property type="entry name" value="YgaP-like_TM"/>
</dbReference>
<accession>A0ABV8EDB1</accession>
<dbReference type="Proteomes" id="UP001595697">
    <property type="component" value="Unassembled WGS sequence"/>
</dbReference>
<proteinExistence type="predicted"/>
<keyword evidence="1" id="KW-0812">Transmembrane</keyword>
<evidence type="ECO:0000256" key="1">
    <source>
        <dbReference type="SAM" id="Phobius"/>
    </source>
</evidence>
<gene>
    <name evidence="3" type="ORF">ACFOVS_21005</name>
</gene>
<sequence length="69" mass="7662">MKNVGSVDRAIRFILGLCLVALPFVTPWLASWGNWQFVVPAVGVVIILTAVIRFCPAYTLLGLNSCKWR</sequence>
<evidence type="ECO:0000313" key="3">
    <source>
        <dbReference type="EMBL" id="MFC3970558.1"/>
    </source>
</evidence>